<protein>
    <submittedName>
        <fullName evidence="5">3-hydroxyacyl-CoA dehyrogenase</fullName>
    </submittedName>
</protein>
<dbReference type="SUPFAM" id="SSF48179">
    <property type="entry name" value="6-phosphogluconate dehydrogenase C-terminal domain-like"/>
    <property type="match status" value="1"/>
</dbReference>
<dbReference type="PANTHER" id="PTHR48075">
    <property type="entry name" value="3-HYDROXYACYL-COA DEHYDROGENASE FAMILY PROTEIN"/>
    <property type="match status" value="1"/>
</dbReference>
<dbReference type="InterPro" id="IPR006108">
    <property type="entry name" value="3HC_DH_C"/>
</dbReference>
<feature type="domain" description="3-hydroxyacyl-CoA dehydrogenase C-terminal" evidence="3">
    <location>
        <begin position="189"/>
        <end position="237"/>
    </location>
</feature>
<dbReference type="AlphaFoldDB" id="A0A2J6QZ92"/>
<keyword evidence="2" id="KW-0560">Oxidoreductase</keyword>
<dbReference type="Gene3D" id="1.10.1040.10">
    <property type="entry name" value="N-(1-d-carboxylethyl)-l-norvaline Dehydrogenase, domain 2"/>
    <property type="match status" value="1"/>
</dbReference>
<dbReference type="InterPro" id="IPR008927">
    <property type="entry name" value="6-PGluconate_DH-like_C_sf"/>
</dbReference>
<dbReference type="PANTHER" id="PTHR48075:SF1">
    <property type="entry name" value="LAMBDA-CRYSTALLIN HOMOLOG"/>
    <property type="match status" value="1"/>
</dbReference>
<dbReference type="InterPro" id="IPR036291">
    <property type="entry name" value="NAD(P)-bd_dom_sf"/>
</dbReference>
<sequence length="322" mass="35632">MSHNIRTVAVIGAGVIGRSFTALFLAHGLKVLVFVSEPTPASAKKLEDYLQNVWPTIEKQETASIKNYEILSRVNDLETRLKECDFIQENGPEKLDIKISLFGQLDAYASPTAIIASATSGIPSSKFITECKYHPERILIVHPFNPPHVIPLVEIVPHPKTAPEVAERTKEFFSSLGRYPVVVQHEVPGFVANRLQCALLMEAFSLVRRGVVTPEELDATITQGLGLRWSLTGPFMTAILGGGGNPGGFERIANHLGPGLWAWMTDMQAHSVMSQDPANVFQPMFPVVQDRLGMVDTVALEKERDELLGEIIRLKKERKTLM</sequence>
<dbReference type="SUPFAM" id="SSF51735">
    <property type="entry name" value="NAD(P)-binding Rossmann-fold domains"/>
    <property type="match status" value="1"/>
</dbReference>
<evidence type="ECO:0000256" key="2">
    <source>
        <dbReference type="ARBA" id="ARBA00023002"/>
    </source>
</evidence>
<evidence type="ECO:0000259" key="4">
    <source>
        <dbReference type="Pfam" id="PF02737"/>
    </source>
</evidence>
<dbReference type="Pfam" id="PF02737">
    <property type="entry name" value="3HCDH_N"/>
    <property type="match status" value="1"/>
</dbReference>
<proteinExistence type="inferred from homology"/>
<evidence type="ECO:0000259" key="3">
    <source>
        <dbReference type="Pfam" id="PF00725"/>
    </source>
</evidence>
<feature type="domain" description="3-hydroxyacyl-CoA dehydrogenase NAD binding" evidence="4">
    <location>
        <begin position="7"/>
        <end position="184"/>
    </location>
</feature>
<dbReference type="STRING" id="1149755.A0A2J6QZ92"/>
<evidence type="ECO:0000313" key="5">
    <source>
        <dbReference type="EMBL" id="PMD31551.1"/>
    </source>
</evidence>
<comment type="similarity">
    <text evidence="1">Belongs to the 3-hydroxyacyl-CoA dehydrogenase family.</text>
</comment>
<dbReference type="Pfam" id="PF00725">
    <property type="entry name" value="3HCDH"/>
    <property type="match status" value="1"/>
</dbReference>
<name>A0A2J6QZ92_HYAVF</name>
<evidence type="ECO:0000256" key="1">
    <source>
        <dbReference type="ARBA" id="ARBA00009463"/>
    </source>
</evidence>
<dbReference type="EMBL" id="KZ613962">
    <property type="protein sequence ID" value="PMD31551.1"/>
    <property type="molecule type" value="Genomic_DNA"/>
</dbReference>
<evidence type="ECO:0000313" key="6">
    <source>
        <dbReference type="Proteomes" id="UP000235786"/>
    </source>
</evidence>
<dbReference type="GO" id="GO:0050104">
    <property type="term" value="F:L-gulonate 3-dehydrogenase activity"/>
    <property type="evidence" value="ECO:0007669"/>
    <property type="project" value="TreeGrafter"/>
</dbReference>
<dbReference type="OrthoDB" id="2021159at2759"/>
<accession>A0A2J6QZ92</accession>
<dbReference type="PROSITE" id="PS00067">
    <property type="entry name" value="3HCDH"/>
    <property type="match status" value="1"/>
</dbReference>
<dbReference type="InterPro" id="IPR006176">
    <property type="entry name" value="3-OHacyl-CoA_DH_NAD-bd"/>
</dbReference>
<dbReference type="InterPro" id="IPR013328">
    <property type="entry name" value="6PGD_dom2"/>
</dbReference>
<gene>
    <name evidence="5" type="ORF">L207DRAFT_572763</name>
</gene>
<reference evidence="5 6" key="1">
    <citation type="submission" date="2016-04" db="EMBL/GenBank/DDBJ databases">
        <title>A degradative enzymes factory behind the ericoid mycorrhizal symbiosis.</title>
        <authorList>
            <consortium name="DOE Joint Genome Institute"/>
            <person name="Martino E."/>
            <person name="Morin E."/>
            <person name="Grelet G."/>
            <person name="Kuo A."/>
            <person name="Kohler A."/>
            <person name="Daghino S."/>
            <person name="Barry K."/>
            <person name="Choi C."/>
            <person name="Cichocki N."/>
            <person name="Clum A."/>
            <person name="Copeland A."/>
            <person name="Hainaut M."/>
            <person name="Haridas S."/>
            <person name="Labutti K."/>
            <person name="Lindquist E."/>
            <person name="Lipzen A."/>
            <person name="Khouja H.-R."/>
            <person name="Murat C."/>
            <person name="Ohm R."/>
            <person name="Olson A."/>
            <person name="Spatafora J."/>
            <person name="Veneault-Fourrey C."/>
            <person name="Henrissat B."/>
            <person name="Grigoriev I."/>
            <person name="Martin F."/>
            <person name="Perotto S."/>
        </authorList>
    </citation>
    <scope>NUCLEOTIDE SEQUENCE [LARGE SCALE GENOMIC DNA]</scope>
    <source>
        <strain evidence="5 6">F</strain>
    </source>
</reference>
<dbReference type="GO" id="GO:0006631">
    <property type="term" value="P:fatty acid metabolic process"/>
    <property type="evidence" value="ECO:0007669"/>
    <property type="project" value="InterPro"/>
</dbReference>
<keyword evidence="6" id="KW-1185">Reference proteome</keyword>
<dbReference type="GO" id="GO:0070403">
    <property type="term" value="F:NAD+ binding"/>
    <property type="evidence" value="ECO:0007669"/>
    <property type="project" value="InterPro"/>
</dbReference>
<dbReference type="Proteomes" id="UP000235786">
    <property type="component" value="Unassembled WGS sequence"/>
</dbReference>
<dbReference type="Gene3D" id="3.40.50.720">
    <property type="entry name" value="NAD(P)-binding Rossmann-like Domain"/>
    <property type="match status" value="1"/>
</dbReference>
<dbReference type="InterPro" id="IPR006180">
    <property type="entry name" value="3-OHacyl-CoA_DH_CS"/>
</dbReference>
<organism evidence="5 6">
    <name type="scientific">Hyaloscypha variabilis (strain UAMH 11265 / GT02V1 / F)</name>
    <name type="common">Meliniomyces variabilis</name>
    <dbReference type="NCBI Taxonomy" id="1149755"/>
    <lineage>
        <taxon>Eukaryota</taxon>
        <taxon>Fungi</taxon>
        <taxon>Dikarya</taxon>
        <taxon>Ascomycota</taxon>
        <taxon>Pezizomycotina</taxon>
        <taxon>Leotiomycetes</taxon>
        <taxon>Helotiales</taxon>
        <taxon>Hyaloscyphaceae</taxon>
        <taxon>Hyaloscypha</taxon>
        <taxon>Hyaloscypha variabilis</taxon>
    </lineage>
</organism>